<dbReference type="Pfam" id="PF20305">
    <property type="entry name" value="pYEATS"/>
    <property type="match status" value="1"/>
</dbReference>
<proteinExistence type="predicted"/>
<name>A0A1W2LRG1_9PSEU</name>
<accession>A0A1W2LRG1</accession>
<evidence type="ECO:0000259" key="3">
    <source>
        <dbReference type="PROSITE" id="PS51037"/>
    </source>
</evidence>
<feature type="transmembrane region" description="Helical" evidence="2">
    <location>
        <begin position="6"/>
        <end position="24"/>
    </location>
</feature>
<keyword evidence="2" id="KW-0812">Transmembrane</keyword>
<dbReference type="AlphaFoldDB" id="A0A1W2LRG1"/>
<gene>
    <name evidence="4" type="ORF">AVR91_0223605</name>
</gene>
<protein>
    <recommendedName>
        <fullName evidence="3">YEATS domain-containing protein</fullName>
    </recommendedName>
</protein>
<comment type="caution">
    <text evidence="4">The sequence shown here is derived from an EMBL/GenBank/DDBJ whole genome shotgun (WGS) entry which is preliminary data.</text>
</comment>
<reference evidence="4 5" key="1">
    <citation type="submission" date="2016-12" db="EMBL/GenBank/DDBJ databases">
        <title>Amycolatopsis keratiniphila subsp. keratiniphila genome sequencing and assembly.</title>
        <authorList>
            <person name="Mayilraj S."/>
            <person name="Kaur N."/>
        </authorList>
    </citation>
    <scope>NUCLEOTIDE SEQUENCE [LARGE SCALE GENOMIC DNA]</scope>
    <source>
        <strain evidence="4 5">DSM 44409</strain>
    </source>
</reference>
<evidence type="ECO:0000313" key="4">
    <source>
        <dbReference type="EMBL" id="ONF66937.1"/>
    </source>
</evidence>
<sequence length="189" mass="21159">MKDWIPLIQSLIWPVLIVGLVIKFRSSLHRLADTITSRVSQGASFEAGASGVRLGPASPQTPSGPEPEPGAQPLLDAASASAEPRPDTTRANTIHLVHTARREKQLDRGNYQYHGIHAFLVGDDDRDLDRVTKVVYHLHPTFYEPNRIVTDRKTDFALRTAGWGMFNLTADVHLEDRATPLRLERYINF</sequence>
<dbReference type="InterPro" id="IPR046888">
    <property type="entry name" value="pYEATS"/>
</dbReference>
<organism evidence="4 5">
    <name type="scientific">Amycolatopsis keratiniphila subsp. keratiniphila</name>
    <dbReference type="NCBI Taxonomy" id="227715"/>
    <lineage>
        <taxon>Bacteria</taxon>
        <taxon>Bacillati</taxon>
        <taxon>Actinomycetota</taxon>
        <taxon>Actinomycetes</taxon>
        <taxon>Pseudonocardiales</taxon>
        <taxon>Pseudonocardiaceae</taxon>
        <taxon>Amycolatopsis</taxon>
        <taxon>Amycolatopsis japonica group</taxon>
    </lineage>
</organism>
<keyword evidence="2" id="KW-1133">Transmembrane helix</keyword>
<evidence type="ECO:0000256" key="2">
    <source>
        <dbReference type="SAM" id="Phobius"/>
    </source>
</evidence>
<dbReference type="InterPro" id="IPR038704">
    <property type="entry name" value="YEAST_sf"/>
</dbReference>
<dbReference type="RefSeq" id="WP_063277252.1">
    <property type="nucleotide sequence ID" value="NZ_LQMT02000022.1"/>
</dbReference>
<feature type="domain" description="YEATS" evidence="3">
    <location>
        <begin position="84"/>
        <end position="189"/>
    </location>
</feature>
<dbReference type="OrthoDB" id="5523457at2"/>
<dbReference type="EMBL" id="LQMT02000022">
    <property type="protein sequence ID" value="ONF66937.1"/>
    <property type="molecule type" value="Genomic_DNA"/>
</dbReference>
<keyword evidence="2" id="KW-0472">Membrane</keyword>
<dbReference type="Gene3D" id="2.60.40.1970">
    <property type="entry name" value="YEATS domain"/>
    <property type="match status" value="1"/>
</dbReference>
<dbReference type="PROSITE" id="PS51037">
    <property type="entry name" value="YEATS"/>
    <property type="match status" value="1"/>
</dbReference>
<evidence type="ECO:0000313" key="5">
    <source>
        <dbReference type="Proteomes" id="UP000076660"/>
    </source>
</evidence>
<dbReference type="Proteomes" id="UP000076660">
    <property type="component" value="Unassembled WGS sequence"/>
</dbReference>
<dbReference type="InterPro" id="IPR055129">
    <property type="entry name" value="YEATS_dom"/>
</dbReference>
<feature type="region of interest" description="Disordered" evidence="1">
    <location>
        <begin position="50"/>
        <end position="91"/>
    </location>
</feature>
<evidence type="ECO:0000256" key="1">
    <source>
        <dbReference type="SAM" id="MobiDB-lite"/>
    </source>
</evidence>